<dbReference type="RefSeq" id="XP_026272745.2">
    <property type="nucleotide sequence ID" value="XM_026416960.2"/>
</dbReference>
<sequence length="188" mass="21476">MMLFILLALALLCHVSGKAINTFAGPYKVVPERFYMCEPDNRVLPARWYLRISHFNPHKPKELQLLTGNITVQSVSMDNSAWVKGNIDVRSNNQWKKNAFVGSFNNSACRALKENIPGFYDVFFKKKEIGGVCSIKPGVYEVNDAPVDWNFPKAPIFPYGQYRFRLLFGKAEKMYSCFVVENTVIPKP</sequence>
<feature type="signal peptide" evidence="2">
    <location>
        <begin position="1"/>
        <end position="17"/>
    </location>
</feature>
<proteinExistence type="predicted"/>
<dbReference type="AlphaFoldDB" id="A0A9C6TU73"/>
<evidence type="ECO:0000313" key="3">
    <source>
        <dbReference type="Proteomes" id="UP000504606"/>
    </source>
</evidence>
<dbReference type="KEGG" id="foc:113202630"/>
<evidence type="ECO:0000313" key="5">
    <source>
        <dbReference type="RefSeq" id="XP_052122400.1"/>
    </source>
</evidence>
<evidence type="ECO:0000313" key="4">
    <source>
        <dbReference type="RefSeq" id="XP_026272745.2"/>
    </source>
</evidence>
<dbReference type="GeneID" id="113202630"/>
<name>A0A9C6TU73_FRAOC</name>
<keyword evidence="3" id="KW-1185">Reference proteome</keyword>
<accession>A0A9C6TU73</accession>
<organism evidence="3 5">
    <name type="scientific">Frankliniella occidentalis</name>
    <name type="common">Western flower thrips</name>
    <name type="synonym">Euthrips occidentalis</name>
    <dbReference type="NCBI Taxonomy" id="133901"/>
    <lineage>
        <taxon>Eukaryota</taxon>
        <taxon>Metazoa</taxon>
        <taxon>Ecdysozoa</taxon>
        <taxon>Arthropoda</taxon>
        <taxon>Hexapoda</taxon>
        <taxon>Insecta</taxon>
        <taxon>Pterygota</taxon>
        <taxon>Neoptera</taxon>
        <taxon>Paraneoptera</taxon>
        <taxon>Thysanoptera</taxon>
        <taxon>Terebrantia</taxon>
        <taxon>Thripoidea</taxon>
        <taxon>Thripidae</taxon>
        <taxon>Frankliniella</taxon>
    </lineage>
</organism>
<evidence type="ECO:0000256" key="1">
    <source>
        <dbReference type="ARBA" id="ARBA00022729"/>
    </source>
</evidence>
<dbReference type="Gene3D" id="2.70.220.10">
    <property type="entry name" value="Ganglioside GM2 activator"/>
    <property type="match status" value="1"/>
</dbReference>
<reference evidence="4 5" key="1">
    <citation type="submission" date="2025-04" db="UniProtKB">
        <authorList>
            <consortium name="RefSeq"/>
        </authorList>
    </citation>
    <scope>IDENTIFICATION</scope>
    <source>
        <tissue evidence="4 5">Whole organism</tissue>
    </source>
</reference>
<evidence type="ECO:0000256" key="2">
    <source>
        <dbReference type="SAM" id="SignalP"/>
    </source>
</evidence>
<gene>
    <name evidence="4 5" type="primary">LOC113202630</name>
</gene>
<dbReference type="Proteomes" id="UP000504606">
    <property type="component" value="Unplaced"/>
</dbReference>
<keyword evidence="1 2" id="KW-0732">Signal</keyword>
<feature type="chain" id="PRO_5044697917" evidence="2">
    <location>
        <begin position="18"/>
        <end position="188"/>
    </location>
</feature>
<dbReference type="InterPro" id="IPR036846">
    <property type="entry name" value="GM2-AP_sf"/>
</dbReference>
<protein>
    <submittedName>
        <fullName evidence="4 5">Uncharacterized protein LOC113202630</fullName>
    </submittedName>
</protein>
<dbReference type="RefSeq" id="XP_052122400.1">
    <property type="nucleotide sequence ID" value="XM_052266440.1"/>
</dbReference>